<dbReference type="Pfam" id="PF00210">
    <property type="entry name" value="Ferritin"/>
    <property type="match status" value="1"/>
</dbReference>
<dbReference type="SUPFAM" id="SSF47240">
    <property type="entry name" value="Ferritin-like"/>
    <property type="match status" value="1"/>
</dbReference>
<feature type="domain" description="Ferritin/DPS" evidence="2">
    <location>
        <begin position="6"/>
        <end position="100"/>
    </location>
</feature>
<dbReference type="InterPro" id="IPR008331">
    <property type="entry name" value="Ferritin_DPS_dom"/>
</dbReference>
<evidence type="ECO:0000313" key="4">
    <source>
        <dbReference type="Proteomes" id="UP001296706"/>
    </source>
</evidence>
<dbReference type="EMBL" id="JAAXKY010000001">
    <property type="protein sequence ID" value="NMH75669.1"/>
    <property type="molecule type" value="Genomic_DNA"/>
</dbReference>
<proteinExistence type="inferred from homology"/>
<dbReference type="InterPro" id="IPR009078">
    <property type="entry name" value="Ferritin-like_SF"/>
</dbReference>
<comment type="caution">
    <text evidence="3">The sequence shown here is derived from an EMBL/GenBank/DDBJ whole genome shotgun (WGS) entry which is preliminary data.</text>
</comment>
<evidence type="ECO:0000256" key="1">
    <source>
        <dbReference type="ARBA" id="ARBA00009497"/>
    </source>
</evidence>
<dbReference type="PANTHER" id="PTHR42932:SF1">
    <property type="entry name" value="GENERAL STRESS PROTEIN 20U"/>
    <property type="match status" value="1"/>
</dbReference>
<evidence type="ECO:0000259" key="2">
    <source>
        <dbReference type="Pfam" id="PF00210"/>
    </source>
</evidence>
<name>A0ABX1R703_9PSEU</name>
<dbReference type="InterPro" id="IPR002177">
    <property type="entry name" value="DPS_DNA-bd"/>
</dbReference>
<accession>A0ABX1R703</accession>
<dbReference type="InterPro" id="IPR012347">
    <property type="entry name" value="Ferritin-like"/>
</dbReference>
<gene>
    <name evidence="3" type="ORF">HF577_00855</name>
</gene>
<dbReference type="PANTHER" id="PTHR42932">
    <property type="entry name" value="GENERAL STRESS PROTEIN 20U"/>
    <property type="match status" value="1"/>
</dbReference>
<dbReference type="Gene3D" id="1.20.1260.10">
    <property type="match status" value="1"/>
</dbReference>
<evidence type="ECO:0000313" key="3">
    <source>
        <dbReference type="EMBL" id="NMH75669.1"/>
    </source>
</evidence>
<reference evidence="3 4" key="1">
    <citation type="submission" date="2020-04" db="EMBL/GenBank/DDBJ databases">
        <authorList>
            <person name="Klaysubun C."/>
            <person name="Duangmal K."/>
            <person name="Lipun K."/>
        </authorList>
    </citation>
    <scope>NUCLEOTIDE SEQUENCE [LARGE SCALE GENOMIC DNA]</scope>
    <source>
        <strain evidence="3 4">JCM 11839</strain>
    </source>
</reference>
<comment type="similarity">
    <text evidence="1">Belongs to the Dps family.</text>
</comment>
<organism evidence="3 4">
    <name type="scientific">Pseudonocardia xinjiangensis</name>
    <dbReference type="NCBI Taxonomy" id="75289"/>
    <lineage>
        <taxon>Bacteria</taxon>
        <taxon>Bacillati</taxon>
        <taxon>Actinomycetota</taxon>
        <taxon>Actinomycetes</taxon>
        <taxon>Pseudonocardiales</taxon>
        <taxon>Pseudonocardiaceae</taxon>
        <taxon>Pseudonocardia</taxon>
    </lineage>
</organism>
<dbReference type="Proteomes" id="UP001296706">
    <property type="component" value="Unassembled WGS sequence"/>
</dbReference>
<protein>
    <submittedName>
        <fullName evidence="3">DNA starvation/stationary phase protection protein</fullName>
    </submittedName>
</protein>
<sequence length="109" mass="11435">MVIIARDGADTIAERMRALAFPADGRSDTVAAGTSLPAFPPGEQDTRKVARLITARIRATVATLRAVHAAVDQEDPSTSDLLHALINALEKQAWMLSAEVATGAADRGA</sequence>
<keyword evidence="4" id="KW-1185">Reference proteome</keyword>